<accession>A0A1Y2CED9</accession>
<feature type="transmembrane region" description="Helical" evidence="10">
    <location>
        <begin position="36"/>
        <end position="54"/>
    </location>
</feature>
<evidence type="ECO:0000256" key="10">
    <source>
        <dbReference type="SAM" id="Phobius"/>
    </source>
</evidence>
<feature type="transmembrane region" description="Helical" evidence="10">
    <location>
        <begin position="112"/>
        <end position="132"/>
    </location>
</feature>
<evidence type="ECO:0000313" key="11">
    <source>
        <dbReference type="EMBL" id="ORY45430.1"/>
    </source>
</evidence>
<evidence type="ECO:0000256" key="5">
    <source>
        <dbReference type="ARBA" id="ARBA00022989"/>
    </source>
</evidence>
<dbReference type="PRINTS" id="PR00899">
    <property type="entry name" value="GPCRSTE3"/>
</dbReference>
<evidence type="ECO:0000256" key="7">
    <source>
        <dbReference type="ARBA" id="ARBA00023136"/>
    </source>
</evidence>
<keyword evidence="7 10" id="KW-0472">Membrane</keyword>
<feature type="transmembrane region" description="Helical" evidence="10">
    <location>
        <begin position="270"/>
        <end position="291"/>
    </location>
</feature>
<dbReference type="Pfam" id="PF02076">
    <property type="entry name" value="STE3"/>
    <property type="match status" value="1"/>
</dbReference>
<sequence>MSSFLPLIILNGLLVLLNAGPLYWQFLQGNSGAISMGVWVMIANVNGFVNMITWYGDALNRAPVWCDVSVKLRLGFEVGRLASVMCIARFLADIVSPRATAITRRDRRQRAIFDYSVSFGVPLATMACHIIYQPNRFSIVRNVGCSPTSLMSWPTLLLRTIWPPVFAIIAVLYSTYTIYRLLRHRRNFGRVVAGAHSALTTTRFIRLAALSFSYLAIGVPLTVYSTIGNIRSSARYLEYSWRYIHSSWHKTPVVINSTPVVPDLSTWADIIVGILFFAAFGFGTEALALYSRVTSILKIRRTPGSQSSGESSLSNVAKLSIQGNSRVDGEDAWEADNALETGHARPFHVRYPQQESGAGRGVKVVVEQEVV</sequence>
<dbReference type="GO" id="GO:0000750">
    <property type="term" value="P:pheromone-dependent signal transduction involved in conjugation with cellular fusion"/>
    <property type="evidence" value="ECO:0007669"/>
    <property type="project" value="TreeGrafter"/>
</dbReference>
<name>A0A1Y2CED9_9BASI</name>
<keyword evidence="5 10" id="KW-1133">Transmembrane helix</keyword>
<gene>
    <name evidence="11" type="ORF">BCR35DRAFT_285273</name>
</gene>
<dbReference type="PANTHER" id="PTHR28097:SF1">
    <property type="entry name" value="PHEROMONE A FACTOR RECEPTOR"/>
    <property type="match status" value="1"/>
</dbReference>
<keyword evidence="4 10" id="KW-0812">Transmembrane</keyword>
<dbReference type="InterPro" id="IPR001499">
    <property type="entry name" value="GPCR_STE3"/>
</dbReference>
<feature type="transmembrane region" description="Helical" evidence="10">
    <location>
        <begin position="6"/>
        <end position="24"/>
    </location>
</feature>
<evidence type="ECO:0000256" key="8">
    <source>
        <dbReference type="ARBA" id="ARBA00023170"/>
    </source>
</evidence>
<feature type="transmembrane region" description="Helical" evidence="10">
    <location>
        <begin position="203"/>
        <end position="227"/>
    </location>
</feature>
<evidence type="ECO:0000256" key="9">
    <source>
        <dbReference type="ARBA" id="ARBA00023224"/>
    </source>
</evidence>
<dbReference type="GO" id="GO:0005886">
    <property type="term" value="C:plasma membrane"/>
    <property type="evidence" value="ECO:0007669"/>
    <property type="project" value="TreeGrafter"/>
</dbReference>
<dbReference type="InParanoid" id="A0A1Y2CED9"/>
<comment type="caution">
    <text evidence="11">The sequence shown here is derived from an EMBL/GenBank/DDBJ whole genome shotgun (WGS) entry which is preliminary data.</text>
</comment>
<protein>
    <submittedName>
        <fullName evidence="11">Pheromone A receptor-domain-containing protein</fullName>
    </submittedName>
</protein>
<dbReference type="PANTHER" id="PTHR28097">
    <property type="entry name" value="PHEROMONE A FACTOR RECEPTOR"/>
    <property type="match status" value="1"/>
</dbReference>
<dbReference type="GO" id="GO:0004932">
    <property type="term" value="F:mating-type factor pheromone receptor activity"/>
    <property type="evidence" value="ECO:0007669"/>
    <property type="project" value="InterPro"/>
</dbReference>
<evidence type="ECO:0000256" key="6">
    <source>
        <dbReference type="ARBA" id="ARBA00023040"/>
    </source>
</evidence>
<feature type="transmembrane region" description="Helical" evidence="10">
    <location>
        <begin position="161"/>
        <end position="182"/>
    </location>
</feature>
<keyword evidence="8 11" id="KW-0675">Receptor</keyword>
<evidence type="ECO:0000313" key="12">
    <source>
        <dbReference type="Proteomes" id="UP000193467"/>
    </source>
</evidence>
<evidence type="ECO:0000256" key="4">
    <source>
        <dbReference type="ARBA" id="ARBA00022692"/>
    </source>
</evidence>
<keyword evidence="6" id="KW-0297">G-protein coupled receptor</keyword>
<comment type="similarity">
    <text evidence="2">Belongs to the G-protein coupled receptor 4 family.</text>
</comment>
<proteinExistence type="inferred from homology"/>
<dbReference type="CDD" id="cd14966">
    <property type="entry name" value="7tmD_STE3"/>
    <property type="match status" value="1"/>
</dbReference>
<dbReference type="Proteomes" id="UP000193467">
    <property type="component" value="Unassembled WGS sequence"/>
</dbReference>
<dbReference type="OrthoDB" id="2874149at2759"/>
<evidence type="ECO:0000256" key="2">
    <source>
        <dbReference type="ARBA" id="ARBA00011085"/>
    </source>
</evidence>
<keyword evidence="9" id="KW-0807">Transducer</keyword>
<dbReference type="EMBL" id="MCGR01000123">
    <property type="protein sequence ID" value="ORY45430.1"/>
    <property type="molecule type" value="Genomic_DNA"/>
</dbReference>
<dbReference type="STRING" id="106004.A0A1Y2CED9"/>
<evidence type="ECO:0000256" key="3">
    <source>
        <dbReference type="ARBA" id="ARBA00022507"/>
    </source>
</evidence>
<organism evidence="11 12">
    <name type="scientific">Leucosporidium creatinivorum</name>
    <dbReference type="NCBI Taxonomy" id="106004"/>
    <lineage>
        <taxon>Eukaryota</taxon>
        <taxon>Fungi</taxon>
        <taxon>Dikarya</taxon>
        <taxon>Basidiomycota</taxon>
        <taxon>Pucciniomycotina</taxon>
        <taxon>Microbotryomycetes</taxon>
        <taxon>Leucosporidiales</taxon>
        <taxon>Leucosporidium</taxon>
    </lineage>
</organism>
<keyword evidence="3" id="KW-0589">Pheromone response</keyword>
<reference evidence="11 12" key="1">
    <citation type="submission" date="2016-07" db="EMBL/GenBank/DDBJ databases">
        <title>Pervasive Adenine N6-methylation of Active Genes in Fungi.</title>
        <authorList>
            <consortium name="DOE Joint Genome Institute"/>
            <person name="Mondo S.J."/>
            <person name="Dannebaum R.O."/>
            <person name="Kuo R.C."/>
            <person name="Labutti K."/>
            <person name="Haridas S."/>
            <person name="Kuo A."/>
            <person name="Salamov A."/>
            <person name="Ahrendt S.R."/>
            <person name="Lipzen A."/>
            <person name="Sullivan W."/>
            <person name="Andreopoulos W.B."/>
            <person name="Clum A."/>
            <person name="Lindquist E."/>
            <person name="Daum C."/>
            <person name="Ramamoorthy G.K."/>
            <person name="Gryganskyi A."/>
            <person name="Culley D."/>
            <person name="Magnuson J.K."/>
            <person name="James T.Y."/>
            <person name="O'Malley M.A."/>
            <person name="Stajich J.E."/>
            <person name="Spatafora J.W."/>
            <person name="Visel A."/>
            <person name="Grigoriev I.V."/>
        </authorList>
    </citation>
    <scope>NUCLEOTIDE SEQUENCE [LARGE SCALE GENOMIC DNA]</scope>
    <source>
        <strain evidence="11 12">62-1032</strain>
    </source>
</reference>
<evidence type="ECO:0000256" key="1">
    <source>
        <dbReference type="ARBA" id="ARBA00004141"/>
    </source>
</evidence>
<dbReference type="AlphaFoldDB" id="A0A1Y2CED9"/>
<keyword evidence="12" id="KW-1185">Reference proteome</keyword>
<comment type="subcellular location">
    <subcellularLocation>
        <location evidence="1">Membrane</location>
        <topology evidence="1">Multi-pass membrane protein</topology>
    </subcellularLocation>
</comment>